<dbReference type="Pfam" id="PF05511">
    <property type="entry name" value="ATP-synt_F6"/>
    <property type="match status" value="1"/>
</dbReference>
<dbReference type="Gene3D" id="1.10.246.110">
    <property type="entry name" value="Mitochondrial ATP synthase-coupling factor 6"/>
    <property type="match status" value="1"/>
</dbReference>
<proteinExistence type="inferred from homology"/>
<dbReference type="EMBL" id="JWIN03000001">
    <property type="protein sequence ID" value="KAB1283787.1"/>
    <property type="molecule type" value="Genomic_DNA"/>
</dbReference>
<dbReference type="PANTHER" id="PTHR12441:SF10">
    <property type="entry name" value="ATP SYNTHASE-COUPLING FACTOR 6, MITOCHONDRIAL"/>
    <property type="match status" value="1"/>
</dbReference>
<keyword evidence="6" id="KW-0999">Mitochondrion inner membrane</keyword>
<dbReference type="InterPro" id="IPR008387">
    <property type="entry name" value="ATP_synth_f6_mt"/>
</dbReference>
<dbReference type="GO" id="GO:0015986">
    <property type="term" value="P:proton motive force-driven ATP synthesis"/>
    <property type="evidence" value="ECO:0007669"/>
    <property type="project" value="InterPro"/>
</dbReference>
<keyword evidence="7" id="KW-0406">Ion transport</keyword>
<evidence type="ECO:0000256" key="13">
    <source>
        <dbReference type="ARBA" id="ARBA00073749"/>
    </source>
</evidence>
<feature type="non-terminal residue" evidence="15">
    <location>
        <position position="1"/>
    </location>
</feature>
<evidence type="ECO:0000256" key="2">
    <source>
        <dbReference type="ARBA" id="ARBA00007346"/>
    </source>
</evidence>
<keyword evidence="8" id="KW-0496">Mitochondrion</keyword>
<evidence type="ECO:0000256" key="11">
    <source>
        <dbReference type="ARBA" id="ARBA00059339"/>
    </source>
</evidence>
<dbReference type="GO" id="GO:0005743">
    <property type="term" value="C:mitochondrial inner membrane"/>
    <property type="evidence" value="ECO:0007669"/>
    <property type="project" value="UniProtKB-SubCell"/>
</dbReference>
<evidence type="ECO:0000256" key="7">
    <source>
        <dbReference type="ARBA" id="ARBA00023065"/>
    </source>
</evidence>
<keyword evidence="4" id="KW-0138">CF(0)</keyword>
<comment type="caution">
    <text evidence="15">The sequence shown here is derived from an EMBL/GenBank/DDBJ whole genome shotgun (WGS) entry which is preliminary data.</text>
</comment>
<feature type="compositionally biased region" description="Low complexity" evidence="14">
    <location>
        <begin position="42"/>
        <end position="51"/>
    </location>
</feature>
<accession>A0A5N4EK76</accession>
<evidence type="ECO:0000256" key="14">
    <source>
        <dbReference type="SAM" id="MobiDB-lite"/>
    </source>
</evidence>
<dbReference type="GO" id="GO:0045259">
    <property type="term" value="C:proton-transporting ATP synthase complex"/>
    <property type="evidence" value="ECO:0007669"/>
    <property type="project" value="UniProtKB-KW"/>
</dbReference>
<comment type="subunit">
    <text evidence="12">Component of the ATP synthase complex composed at least of ATP5F1A/subunit alpha, ATP5F1B/subunit beta, ATP5MC1/subunit c (homooctomer), MT-ATP6/subunit a, MT-ATP8/subunit 8, ATP5ME/subunit e, ATP5MF/subunit f, ATP5MG/subunit g, ATP5MK/subunit k, ATP5MJ/subunit j, ATP5F1C/subunit gamma, ATP5F1D/subunit delta, ATP5F1E/subunit epsilon, ATP5PF/subunit F6, ATP5PB/subunit b, ATP5PD/subunit d, ATP5PO/subunit OSCP. ATP synthase complex consists of a soluble F(1) head domain (subunits alpha(3) and beta(3)) - the catalytic core - and a membrane F(0) domain - the membrane proton channel (subunits c, a, 8, e, f, g, k and j). These two domains are linked by a central stalk (subunits gamma, delta, and epsilon) rotating inside the F1 region and a stationary peripheral stalk (subunits F6, b, d, and OSCP).</text>
</comment>
<organism evidence="15 16">
    <name type="scientific">Camelus dromedarius</name>
    <name type="common">Dromedary</name>
    <name type="synonym">Arabian camel</name>
    <dbReference type="NCBI Taxonomy" id="9838"/>
    <lineage>
        <taxon>Eukaryota</taxon>
        <taxon>Metazoa</taxon>
        <taxon>Chordata</taxon>
        <taxon>Craniata</taxon>
        <taxon>Vertebrata</taxon>
        <taxon>Euteleostomi</taxon>
        <taxon>Mammalia</taxon>
        <taxon>Eutheria</taxon>
        <taxon>Laurasiatheria</taxon>
        <taxon>Artiodactyla</taxon>
        <taxon>Tylopoda</taxon>
        <taxon>Camelidae</taxon>
        <taxon>Camelus</taxon>
    </lineage>
</organism>
<dbReference type="Proteomes" id="UP000299084">
    <property type="component" value="Unassembled WGS sequence"/>
</dbReference>
<dbReference type="GO" id="GO:0015078">
    <property type="term" value="F:proton transmembrane transporter activity"/>
    <property type="evidence" value="ECO:0007669"/>
    <property type="project" value="InterPro"/>
</dbReference>
<evidence type="ECO:0000256" key="10">
    <source>
        <dbReference type="ARBA" id="ARBA00029863"/>
    </source>
</evidence>
<dbReference type="InterPro" id="IPR036204">
    <property type="entry name" value="ATP_synth_f6_sf_mt"/>
</dbReference>
<evidence type="ECO:0000313" key="16">
    <source>
        <dbReference type="Proteomes" id="UP000299084"/>
    </source>
</evidence>
<feature type="compositionally biased region" description="Polar residues" evidence="14">
    <location>
        <begin position="57"/>
        <end position="73"/>
    </location>
</feature>
<reference evidence="15 16" key="1">
    <citation type="journal article" date="2019" name="Mol. Ecol. Resour.">
        <title>Improving Illumina assemblies with Hi-C and long reads: an example with the North African dromedary.</title>
        <authorList>
            <person name="Elbers J.P."/>
            <person name="Rogers M.F."/>
            <person name="Perelman P.L."/>
            <person name="Proskuryakova A.A."/>
            <person name="Serdyukova N.A."/>
            <person name="Johnson W.E."/>
            <person name="Horin P."/>
            <person name="Corander J."/>
            <person name="Murphy D."/>
            <person name="Burger P.A."/>
        </authorList>
    </citation>
    <scope>NUCLEOTIDE SEQUENCE [LARGE SCALE GENOMIC DNA]</scope>
    <source>
        <strain evidence="15">Drom800</strain>
        <tissue evidence="15">Blood</tissue>
    </source>
</reference>
<evidence type="ECO:0000256" key="9">
    <source>
        <dbReference type="ARBA" id="ARBA00023136"/>
    </source>
</evidence>
<evidence type="ECO:0000256" key="3">
    <source>
        <dbReference type="ARBA" id="ARBA00022448"/>
    </source>
</evidence>
<feature type="region of interest" description="Disordered" evidence="14">
    <location>
        <begin position="1"/>
        <end position="73"/>
    </location>
</feature>
<sequence length="192" mass="20945">QNTEAAAGGPRWGRRPRNEAGPRGPALPSSPAAALTRSGFGPVAPARAPEPAENDSGAGSTCSASPAVRSQTVSETLPVRNRITMILQRLFRLSSVLQAAVSVSLRRNIGVTAVAFNKELDPVQKLFVDKIREYRNKRQTSAGPVDTGAEYQQELDRELFKLKQMYGKADMNTFPNFTFEEPKFEAVEKPQS</sequence>
<keyword evidence="9" id="KW-0472">Membrane</keyword>
<comment type="similarity">
    <text evidence="2">Belongs to the eukaryotic ATPase subunit F6 family.</text>
</comment>
<evidence type="ECO:0000256" key="4">
    <source>
        <dbReference type="ARBA" id="ARBA00022547"/>
    </source>
</evidence>
<evidence type="ECO:0000313" key="15">
    <source>
        <dbReference type="EMBL" id="KAB1283787.1"/>
    </source>
</evidence>
<evidence type="ECO:0000256" key="6">
    <source>
        <dbReference type="ARBA" id="ARBA00022792"/>
    </source>
</evidence>
<protein>
    <recommendedName>
        <fullName evidence="13">ATP synthase peripheral stalk subunit F6, mitochondrial</fullName>
    </recommendedName>
    <alternativeName>
        <fullName evidence="10">ATP synthase peripheral stalk subunit F6</fullName>
    </alternativeName>
</protein>
<keyword evidence="16" id="KW-1185">Reference proteome</keyword>
<comment type="subcellular location">
    <subcellularLocation>
        <location evidence="1">Mitochondrion inner membrane</location>
    </subcellularLocation>
</comment>
<name>A0A5N4EK76_CAMDR</name>
<dbReference type="FunFam" id="1.10.246.110:FF:000001">
    <property type="entry name" value="ATP synthase-coupling factor 6, mitochondrial"/>
    <property type="match status" value="1"/>
</dbReference>
<evidence type="ECO:0000256" key="1">
    <source>
        <dbReference type="ARBA" id="ARBA00004273"/>
    </source>
</evidence>
<dbReference type="AlphaFoldDB" id="A0A5N4EK76"/>
<evidence type="ECO:0000256" key="8">
    <source>
        <dbReference type="ARBA" id="ARBA00023128"/>
    </source>
</evidence>
<feature type="compositionally biased region" description="Low complexity" evidence="14">
    <location>
        <begin position="21"/>
        <end position="35"/>
    </location>
</feature>
<dbReference type="PANTHER" id="PTHR12441">
    <property type="entry name" value="ATP SYNTHASE COUPLING FACTOR 6, MITOCHONDRIAL"/>
    <property type="match status" value="1"/>
</dbReference>
<evidence type="ECO:0000256" key="12">
    <source>
        <dbReference type="ARBA" id="ARBA00064647"/>
    </source>
</evidence>
<dbReference type="SUPFAM" id="SSF111357">
    <property type="entry name" value="Mitochondrial ATP synthase coupling factor 6"/>
    <property type="match status" value="1"/>
</dbReference>
<comment type="function">
    <text evidence="11">Subunit F6, of the mitochondrial membrane ATP synthase complex (F(1)F(0) ATP synthase or Complex V) that produces ATP from ADP in the presence of a proton gradient across the membrane which is generated by electron transport complexes of the respiratory chain. ATP synthase complex consist of a soluble F(1) head domain - the catalytic core - and a membrane F(1) domain - the membrane proton channel. These two domains are linked by a central stalk rotating inside the F(1) region and a stationary peripheral stalk. During catalysis, ATP synthesis in the catalytic domain of F(1) is coupled via a rotary mechanism of the central stalk subunits to proton translocation. In vivo, can only synthesize ATP although its ATP hydrolase activity can be activated artificially in vitro. Part of the complex F(0) domain. Part of the complex F(0) domain and the peripheric stalk, which acts as a stator to hold the catalytic alpha(3)beta(3) subcomplex and subunit a/ATP6 static relative to the rotary elements.</text>
</comment>
<evidence type="ECO:0000256" key="5">
    <source>
        <dbReference type="ARBA" id="ARBA00022781"/>
    </source>
</evidence>
<gene>
    <name evidence="15" type="ORF">Cadr_000001018</name>
</gene>
<keyword evidence="5" id="KW-0375">Hydrogen ion transport</keyword>
<keyword evidence="3" id="KW-0813">Transport</keyword>
<dbReference type="STRING" id="9838.ENSCDRP00005000508"/>